<dbReference type="Pfam" id="PF05400">
    <property type="entry name" value="FliT"/>
    <property type="match status" value="1"/>
</dbReference>
<dbReference type="RefSeq" id="WP_169210221.1">
    <property type="nucleotide sequence ID" value="NZ_JAATNW010000003.1"/>
</dbReference>
<sequence>MKIDELNHSLTPPALQQINEKIAALLSAEEDDDRVTKLNQYADERDTFIQSYLQSLPSENAKEFAKQEIVVNDRLKEIAQQMLTSVKDDITHFVRSRSAVKKYEK</sequence>
<evidence type="ECO:0000313" key="6">
    <source>
        <dbReference type="EMBL" id="NMH59662.1"/>
    </source>
</evidence>
<evidence type="ECO:0000256" key="1">
    <source>
        <dbReference type="ARBA" id="ARBA00004514"/>
    </source>
</evidence>
<dbReference type="EMBL" id="JAATNW010000003">
    <property type="protein sequence ID" value="NMH59662.1"/>
    <property type="molecule type" value="Genomic_DNA"/>
</dbReference>
<dbReference type="Proteomes" id="UP000709336">
    <property type="component" value="Unassembled WGS sequence"/>
</dbReference>
<organism evidence="6 7">
    <name type="scientific">Alteromonas ponticola</name>
    <dbReference type="NCBI Taxonomy" id="2720613"/>
    <lineage>
        <taxon>Bacteria</taxon>
        <taxon>Pseudomonadati</taxon>
        <taxon>Pseudomonadota</taxon>
        <taxon>Gammaproteobacteria</taxon>
        <taxon>Alteromonadales</taxon>
        <taxon>Alteromonadaceae</taxon>
        <taxon>Alteromonas/Salinimonas group</taxon>
        <taxon>Alteromonas</taxon>
    </lineage>
</organism>
<reference evidence="6 7" key="1">
    <citation type="submission" date="2020-03" db="EMBL/GenBank/DDBJ databases">
        <title>Alteromonas ponticola sp. nov., isolated from seawater.</title>
        <authorList>
            <person name="Yoon J.-H."/>
            <person name="Kim Y.-O."/>
        </authorList>
    </citation>
    <scope>NUCLEOTIDE SEQUENCE [LARGE SCALE GENOMIC DNA]</scope>
    <source>
        <strain evidence="6 7">MYP5</strain>
    </source>
</reference>
<evidence type="ECO:0000256" key="2">
    <source>
        <dbReference type="ARBA" id="ARBA00022490"/>
    </source>
</evidence>
<comment type="subcellular location">
    <subcellularLocation>
        <location evidence="1">Cytoplasm</location>
        <location evidence="1">Cytosol</location>
    </subcellularLocation>
</comment>
<evidence type="ECO:0000256" key="5">
    <source>
        <dbReference type="ARBA" id="ARBA00093797"/>
    </source>
</evidence>
<protein>
    <recommendedName>
        <fullName evidence="5">Flagellar protein FliT</fullName>
    </recommendedName>
</protein>
<comment type="caution">
    <text evidence="6">The sequence shown here is derived from an EMBL/GenBank/DDBJ whole genome shotgun (WGS) entry which is preliminary data.</text>
</comment>
<name>A0ABX1R3K2_9ALTE</name>
<dbReference type="InterPro" id="IPR008622">
    <property type="entry name" value="FliT"/>
</dbReference>
<keyword evidence="4" id="KW-0143">Chaperone</keyword>
<keyword evidence="7" id="KW-1185">Reference proteome</keyword>
<evidence type="ECO:0000256" key="3">
    <source>
        <dbReference type="ARBA" id="ARBA00022795"/>
    </source>
</evidence>
<evidence type="ECO:0000256" key="4">
    <source>
        <dbReference type="ARBA" id="ARBA00023186"/>
    </source>
</evidence>
<evidence type="ECO:0000313" key="7">
    <source>
        <dbReference type="Proteomes" id="UP000709336"/>
    </source>
</evidence>
<proteinExistence type="predicted"/>
<keyword evidence="2" id="KW-0963">Cytoplasm</keyword>
<keyword evidence="3" id="KW-1005">Bacterial flagellum biogenesis</keyword>
<gene>
    <name evidence="6" type="ORF">HCJ96_06510</name>
</gene>
<accession>A0ABX1R3K2</accession>